<evidence type="ECO:0000256" key="10">
    <source>
        <dbReference type="ARBA" id="ARBA00044313"/>
    </source>
</evidence>
<dbReference type="NCBIfam" id="TIGR00464">
    <property type="entry name" value="gltX_bact"/>
    <property type="match status" value="1"/>
</dbReference>
<keyword evidence="6" id="KW-0030">Aminoacyl-tRNA synthetase</keyword>
<evidence type="ECO:0000256" key="6">
    <source>
        <dbReference type="ARBA" id="ARBA00023146"/>
    </source>
</evidence>
<evidence type="ECO:0000256" key="12">
    <source>
        <dbReference type="ARBA" id="ARBA00047479"/>
    </source>
</evidence>
<sequence>MTVKARFAPSPTGFLHVGNARTAIITWLFTRSQNGHFLLRIDDTDVERSKAEYEQAILDGLTWLGLNWDEKANQKDRMARYTEVIEKLKADGRLYACYETPEELGLKRKTQLSRGLPPTYDRAGLSLTDEQVAKYETEGRAPHWRFKLNHEPIEWTDLIRGDVAFKGEDLSDPVVLREDGTPLYHLCSVIDDIDFEITHVVRGEDHVSNTATHIQMFKAISGKAPDFAHLSLISDAEGGKLSKRLGSLSVKDIQNDDGLEAMSVVSLMARLGTSDPIEAFTDIQSLIDSFDFSKFSRSTPKFDPDELLRLNAKILHDTNFDAVKDRLNEMNLGDIDEDFWNAVRPNLEKLEDVKDWWEMTNDTLTTVIDADDKDFISQAATLLPETPWNETTWKTWVDEIKKNTDRKGKNLFMPLRKALTGMEHGPELANLLPLLGPEKTKKRLAA</sequence>
<dbReference type="AlphaFoldDB" id="A0A7R8ZWI4"/>
<dbReference type="InterPro" id="IPR045462">
    <property type="entry name" value="aa-tRNA-synth_I_cd-bd"/>
</dbReference>
<dbReference type="EC" id="6.1.1.24" evidence="7"/>
<dbReference type="SUPFAM" id="SSF52374">
    <property type="entry name" value="Nucleotidylyl transferase"/>
    <property type="match status" value="1"/>
</dbReference>
<dbReference type="Pfam" id="PF19269">
    <property type="entry name" value="Anticodon_2"/>
    <property type="match status" value="1"/>
</dbReference>
<dbReference type="Pfam" id="PF00749">
    <property type="entry name" value="tRNA-synt_1c"/>
    <property type="match status" value="1"/>
</dbReference>
<accession>A0A7R8ZWI4</accession>
<gene>
    <name evidence="16" type="ORF">CTOB1V02_LOCUS12158</name>
</gene>
<feature type="domain" description="Glutamyl/glutaminyl-tRNA synthetase class Ib catalytic" evidence="14">
    <location>
        <begin position="3"/>
        <end position="307"/>
    </location>
</feature>
<dbReference type="PRINTS" id="PR00987">
    <property type="entry name" value="TRNASYNTHGLU"/>
</dbReference>
<dbReference type="Gene3D" id="3.40.50.620">
    <property type="entry name" value="HUPs"/>
    <property type="match status" value="1"/>
</dbReference>
<evidence type="ECO:0000256" key="13">
    <source>
        <dbReference type="ARBA" id="ARBA00047689"/>
    </source>
</evidence>
<organism evidence="16">
    <name type="scientific">Cyprideis torosa</name>
    <dbReference type="NCBI Taxonomy" id="163714"/>
    <lineage>
        <taxon>Eukaryota</taxon>
        <taxon>Metazoa</taxon>
        <taxon>Ecdysozoa</taxon>
        <taxon>Arthropoda</taxon>
        <taxon>Crustacea</taxon>
        <taxon>Oligostraca</taxon>
        <taxon>Ostracoda</taxon>
        <taxon>Podocopa</taxon>
        <taxon>Podocopida</taxon>
        <taxon>Cytherocopina</taxon>
        <taxon>Cytheroidea</taxon>
        <taxon>Cytherideidae</taxon>
        <taxon>Cyprideis</taxon>
    </lineage>
</organism>
<comment type="catalytic activity">
    <reaction evidence="12">
        <text>tRNA(Glx) + L-glutamate + ATP = L-glutamyl-tRNA(Glx) + AMP + diphosphate</text>
        <dbReference type="Rhea" id="RHEA:18397"/>
        <dbReference type="Rhea" id="RHEA-COMP:9713"/>
        <dbReference type="Rhea" id="RHEA-COMP:9716"/>
        <dbReference type="ChEBI" id="CHEBI:29985"/>
        <dbReference type="ChEBI" id="CHEBI:30616"/>
        <dbReference type="ChEBI" id="CHEBI:33019"/>
        <dbReference type="ChEBI" id="CHEBI:78442"/>
        <dbReference type="ChEBI" id="CHEBI:78520"/>
        <dbReference type="ChEBI" id="CHEBI:456215"/>
        <dbReference type="EC" id="6.1.1.24"/>
    </reaction>
    <physiologicalReaction direction="left-to-right" evidence="12">
        <dbReference type="Rhea" id="RHEA:18398"/>
    </physiologicalReaction>
</comment>
<feature type="domain" description="Aminoacyl-tRNA synthetase class I anticodon-binding" evidence="15">
    <location>
        <begin position="366"/>
        <end position="445"/>
    </location>
</feature>
<comment type="similarity">
    <text evidence="1">Belongs to the class-I aminoacyl-tRNA synthetase family. Glutamate--tRNA ligase type 1 subfamily.</text>
</comment>
<reference evidence="16" key="1">
    <citation type="submission" date="2020-11" db="EMBL/GenBank/DDBJ databases">
        <authorList>
            <person name="Tran Van P."/>
        </authorList>
    </citation>
    <scope>NUCLEOTIDE SEQUENCE</scope>
</reference>
<evidence type="ECO:0000256" key="9">
    <source>
        <dbReference type="ARBA" id="ARBA00044251"/>
    </source>
</evidence>
<dbReference type="OrthoDB" id="428822at2759"/>
<evidence type="ECO:0000256" key="8">
    <source>
        <dbReference type="ARBA" id="ARBA00044142"/>
    </source>
</evidence>
<evidence type="ECO:0000313" key="16">
    <source>
        <dbReference type="EMBL" id="CAD7234342.1"/>
    </source>
</evidence>
<evidence type="ECO:0000256" key="3">
    <source>
        <dbReference type="ARBA" id="ARBA00022741"/>
    </source>
</evidence>
<dbReference type="EMBL" id="OB668406">
    <property type="protein sequence ID" value="CAD7234342.1"/>
    <property type="molecule type" value="Genomic_DNA"/>
</dbReference>
<dbReference type="InterPro" id="IPR004527">
    <property type="entry name" value="Glu-tRNA-ligase_bac/mito"/>
</dbReference>
<dbReference type="Gene3D" id="1.10.10.350">
    <property type="match status" value="1"/>
</dbReference>
<dbReference type="InterPro" id="IPR020751">
    <property type="entry name" value="aa-tRNA-synth_I_codon-bd_sub2"/>
</dbReference>
<proteinExistence type="inferred from homology"/>
<dbReference type="GO" id="GO:0006424">
    <property type="term" value="P:glutamyl-tRNA aminoacylation"/>
    <property type="evidence" value="ECO:0007669"/>
    <property type="project" value="InterPro"/>
</dbReference>
<dbReference type="GO" id="GO:0005739">
    <property type="term" value="C:mitochondrion"/>
    <property type="evidence" value="ECO:0007669"/>
    <property type="project" value="TreeGrafter"/>
</dbReference>
<dbReference type="PANTHER" id="PTHR43311:SF2">
    <property type="entry name" value="GLUTAMATE--TRNA LIGASE, MITOCHONDRIAL-RELATED"/>
    <property type="match status" value="1"/>
</dbReference>
<keyword evidence="5" id="KW-0648">Protein biosynthesis</keyword>
<dbReference type="GO" id="GO:0000049">
    <property type="term" value="F:tRNA binding"/>
    <property type="evidence" value="ECO:0007669"/>
    <property type="project" value="InterPro"/>
</dbReference>
<dbReference type="InterPro" id="IPR000924">
    <property type="entry name" value="Glu/Gln-tRNA-synth"/>
</dbReference>
<evidence type="ECO:0000256" key="4">
    <source>
        <dbReference type="ARBA" id="ARBA00022840"/>
    </source>
</evidence>
<comment type="catalytic activity">
    <reaction evidence="13">
        <text>tRNA(Gln) + L-glutamate + ATP = L-glutamyl-tRNA(Gln) + AMP + diphosphate</text>
        <dbReference type="Rhea" id="RHEA:64612"/>
        <dbReference type="Rhea" id="RHEA-COMP:9662"/>
        <dbReference type="Rhea" id="RHEA-COMP:9684"/>
        <dbReference type="ChEBI" id="CHEBI:29985"/>
        <dbReference type="ChEBI" id="CHEBI:30616"/>
        <dbReference type="ChEBI" id="CHEBI:33019"/>
        <dbReference type="ChEBI" id="CHEBI:78442"/>
        <dbReference type="ChEBI" id="CHEBI:78520"/>
        <dbReference type="ChEBI" id="CHEBI:456215"/>
    </reaction>
    <physiologicalReaction direction="left-to-right" evidence="13">
        <dbReference type="Rhea" id="RHEA:64613"/>
    </physiologicalReaction>
</comment>
<dbReference type="InterPro" id="IPR020058">
    <property type="entry name" value="Glu/Gln-tRNA-synth_Ib_cat-dom"/>
</dbReference>
<dbReference type="HAMAP" id="MF_00022">
    <property type="entry name" value="Glu_tRNA_synth_type1"/>
    <property type="match status" value="1"/>
</dbReference>
<dbReference type="InterPro" id="IPR049940">
    <property type="entry name" value="GluQ/Sye"/>
</dbReference>
<dbReference type="GO" id="GO:0050561">
    <property type="term" value="F:glutamate-tRNA(Gln) ligase activity"/>
    <property type="evidence" value="ECO:0007669"/>
    <property type="project" value="UniProtKB-EC"/>
</dbReference>
<dbReference type="GO" id="GO:0004818">
    <property type="term" value="F:glutamate-tRNA ligase activity"/>
    <property type="evidence" value="ECO:0007669"/>
    <property type="project" value="UniProtKB-EC"/>
</dbReference>
<dbReference type="PROSITE" id="PS00178">
    <property type="entry name" value="AA_TRNA_LIGASE_I"/>
    <property type="match status" value="1"/>
</dbReference>
<evidence type="ECO:0000256" key="2">
    <source>
        <dbReference type="ARBA" id="ARBA00022598"/>
    </source>
</evidence>
<evidence type="ECO:0000256" key="11">
    <source>
        <dbReference type="ARBA" id="ARBA00047366"/>
    </source>
</evidence>
<evidence type="ECO:0000256" key="7">
    <source>
        <dbReference type="ARBA" id="ARBA00044054"/>
    </source>
</evidence>
<keyword evidence="2" id="KW-0436">Ligase</keyword>
<keyword evidence="4" id="KW-0067">ATP-binding</keyword>
<evidence type="ECO:0000259" key="15">
    <source>
        <dbReference type="Pfam" id="PF19269"/>
    </source>
</evidence>
<dbReference type="SUPFAM" id="SSF48163">
    <property type="entry name" value="An anticodon-binding domain of class I aminoacyl-tRNA synthetases"/>
    <property type="match status" value="1"/>
</dbReference>
<comment type="catalytic activity">
    <reaction evidence="11">
        <text>tRNA(Glu) + L-glutamate + ATP = L-glutamyl-tRNA(Glu) + AMP + diphosphate</text>
        <dbReference type="Rhea" id="RHEA:23540"/>
        <dbReference type="Rhea" id="RHEA-COMP:9663"/>
        <dbReference type="Rhea" id="RHEA-COMP:9680"/>
        <dbReference type="ChEBI" id="CHEBI:29985"/>
        <dbReference type="ChEBI" id="CHEBI:30616"/>
        <dbReference type="ChEBI" id="CHEBI:33019"/>
        <dbReference type="ChEBI" id="CHEBI:78442"/>
        <dbReference type="ChEBI" id="CHEBI:78520"/>
        <dbReference type="ChEBI" id="CHEBI:456215"/>
        <dbReference type="EC" id="6.1.1.17"/>
    </reaction>
    <physiologicalReaction direction="left-to-right" evidence="11">
        <dbReference type="Rhea" id="RHEA:23541"/>
    </physiologicalReaction>
</comment>
<dbReference type="InterPro" id="IPR008925">
    <property type="entry name" value="aa_tRNA-synth_I_cd-bd_sf"/>
</dbReference>
<name>A0A7R8ZWI4_9CRUS</name>
<dbReference type="GO" id="GO:0005524">
    <property type="term" value="F:ATP binding"/>
    <property type="evidence" value="ECO:0007669"/>
    <property type="project" value="UniProtKB-KW"/>
</dbReference>
<dbReference type="PANTHER" id="PTHR43311">
    <property type="entry name" value="GLUTAMATE--TRNA LIGASE"/>
    <property type="match status" value="1"/>
</dbReference>
<evidence type="ECO:0000259" key="14">
    <source>
        <dbReference type="Pfam" id="PF00749"/>
    </source>
</evidence>
<dbReference type="InterPro" id="IPR001412">
    <property type="entry name" value="aa-tRNA-synth_I_CS"/>
</dbReference>
<evidence type="ECO:0000256" key="5">
    <source>
        <dbReference type="ARBA" id="ARBA00022917"/>
    </source>
</evidence>
<dbReference type="InterPro" id="IPR014729">
    <property type="entry name" value="Rossmann-like_a/b/a_fold"/>
</dbReference>
<evidence type="ECO:0000256" key="1">
    <source>
        <dbReference type="ARBA" id="ARBA00007894"/>
    </source>
</evidence>
<keyword evidence="3" id="KW-0547">Nucleotide-binding</keyword>
<protein>
    <recommendedName>
        <fullName evidence="8">Nondiscriminating glutamyl-tRNA synthetase EARS2, mitochondrial</fullName>
        <ecNumber evidence="7">6.1.1.24</ecNumber>
    </recommendedName>
    <alternativeName>
        <fullName evidence="10">Glutamate--tRNA(Gln) ligase EARS2, mitochondrial</fullName>
    </alternativeName>
    <alternativeName>
        <fullName evidence="9">Mitochondrial glutamyl-tRNA synthetase</fullName>
    </alternativeName>
</protein>